<feature type="compositionally biased region" description="Low complexity" evidence="9">
    <location>
        <begin position="52"/>
        <end position="68"/>
    </location>
</feature>
<comment type="subcellular location">
    <subcellularLocation>
        <location evidence="1">Cell membrane</location>
        <topology evidence="1">Multi-pass membrane protein</topology>
    </subcellularLocation>
</comment>
<dbReference type="InterPro" id="IPR017452">
    <property type="entry name" value="GPCR_Rhodpsn_7TM"/>
</dbReference>
<feature type="region of interest" description="Disordered" evidence="9">
    <location>
        <begin position="87"/>
        <end position="106"/>
    </location>
</feature>
<keyword evidence="4 10" id="KW-1133">Transmembrane helix</keyword>
<accession>A0A9D3Y4K3</accession>
<evidence type="ECO:0000256" key="1">
    <source>
        <dbReference type="ARBA" id="ARBA00004651"/>
    </source>
</evidence>
<name>A0A9D3Y4K3_DREPO</name>
<keyword evidence="2" id="KW-1003">Cell membrane</keyword>
<evidence type="ECO:0000259" key="11">
    <source>
        <dbReference type="PROSITE" id="PS50262"/>
    </source>
</evidence>
<keyword evidence="13" id="KW-1185">Reference proteome</keyword>
<proteinExistence type="predicted"/>
<dbReference type="AlphaFoldDB" id="A0A9D3Y4K3"/>
<evidence type="ECO:0000256" key="2">
    <source>
        <dbReference type="ARBA" id="ARBA00022475"/>
    </source>
</evidence>
<feature type="region of interest" description="Disordered" evidence="9">
    <location>
        <begin position="1"/>
        <end position="29"/>
    </location>
</feature>
<evidence type="ECO:0000256" key="8">
    <source>
        <dbReference type="ARBA" id="ARBA00023224"/>
    </source>
</evidence>
<evidence type="ECO:0000256" key="4">
    <source>
        <dbReference type="ARBA" id="ARBA00022989"/>
    </source>
</evidence>
<gene>
    <name evidence="12" type="ORF">DPMN_192310</name>
</gene>
<evidence type="ECO:0000313" key="13">
    <source>
        <dbReference type="Proteomes" id="UP000828390"/>
    </source>
</evidence>
<evidence type="ECO:0000313" key="12">
    <source>
        <dbReference type="EMBL" id="KAH3691779.1"/>
    </source>
</evidence>
<feature type="compositionally biased region" description="Low complexity" evidence="9">
    <location>
        <begin position="92"/>
        <end position="106"/>
    </location>
</feature>
<keyword evidence="8" id="KW-0807">Transducer</keyword>
<keyword evidence="6 10" id="KW-0472">Membrane</keyword>
<dbReference type="Gene3D" id="1.20.1070.10">
    <property type="entry name" value="Rhodopsin 7-helix transmembrane proteins"/>
    <property type="match status" value="1"/>
</dbReference>
<sequence>MIEKKNQTRPTDSPFVSYNNSHSISEPSSAQTHSIVDLLTAANFDPFHNTLKPSSSNVQVSSPKSPNSTLNQKPMNRLNYQNWKQSSEITHSSGGSPEPSISIEPSSDVSLVVPSNSEIEINGQGPEHDVHMEIPISRQSPSRRREEIRLAFSLIIVVVVFVICWLPYCISMLLSIFYAGHVPREFRMFTIIIGYANSCCNPIIYGVMNKRFKVGFRRIFCFWRDRSCT</sequence>
<protein>
    <recommendedName>
        <fullName evidence="11">G-protein coupled receptors family 1 profile domain-containing protein</fullName>
    </recommendedName>
</protein>
<evidence type="ECO:0000256" key="10">
    <source>
        <dbReference type="SAM" id="Phobius"/>
    </source>
</evidence>
<organism evidence="12 13">
    <name type="scientific">Dreissena polymorpha</name>
    <name type="common">Zebra mussel</name>
    <name type="synonym">Mytilus polymorpha</name>
    <dbReference type="NCBI Taxonomy" id="45954"/>
    <lineage>
        <taxon>Eukaryota</taxon>
        <taxon>Metazoa</taxon>
        <taxon>Spiralia</taxon>
        <taxon>Lophotrochozoa</taxon>
        <taxon>Mollusca</taxon>
        <taxon>Bivalvia</taxon>
        <taxon>Autobranchia</taxon>
        <taxon>Heteroconchia</taxon>
        <taxon>Euheterodonta</taxon>
        <taxon>Imparidentia</taxon>
        <taxon>Neoheterodontei</taxon>
        <taxon>Myida</taxon>
        <taxon>Dreissenoidea</taxon>
        <taxon>Dreissenidae</taxon>
        <taxon>Dreissena</taxon>
    </lineage>
</organism>
<feature type="region of interest" description="Disordered" evidence="9">
    <location>
        <begin position="50"/>
        <end position="75"/>
    </location>
</feature>
<dbReference type="SUPFAM" id="SSF81321">
    <property type="entry name" value="Family A G protein-coupled receptor-like"/>
    <property type="match status" value="1"/>
</dbReference>
<feature type="compositionally biased region" description="Polar residues" evidence="9">
    <location>
        <begin position="8"/>
        <end position="29"/>
    </location>
</feature>
<dbReference type="Pfam" id="PF00001">
    <property type="entry name" value="7tm_1"/>
    <property type="match status" value="1"/>
</dbReference>
<dbReference type="GO" id="GO:0004930">
    <property type="term" value="F:G protein-coupled receptor activity"/>
    <property type="evidence" value="ECO:0007669"/>
    <property type="project" value="UniProtKB-KW"/>
</dbReference>
<reference evidence="12" key="2">
    <citation type="submission" date="2020-11" db="EMBL/GenBank/DDBJ databases">
        <authorList>
            <person name="McCartney M.A."/>
            <person name="Auch B."/>
            <person name="Kono T."/>
            <person name="Mallez S."/>
            <person name="Becker A."/>
            <person name="Gohl D.M."/>
            <person name="Silverstein K.A.T."/>
            <person name="Koren S."/>
            <person name="Bechman K.B."/>
            <person name="Herman A."/>
            <person name="Abrahante J.E."/>
            <person name="Garbe J."/>
        </authorList>
    </citation>
    <scope>NUCLEOTIDE SEQUENCE</scope>
    <source>
        <strain evidence="12">Duluth1</strain>
        <tissue evidence="12">Whole animal</tissue>
    </source>
</reference>
<keyword evidence="5" id="KW-0297">G-protein coupled receptor</keyword>
<evidence type="ECO:0000256" key="6">
    <source>
        <dbReference type="ARBA" id="ARBA00023136"/>
    </source>
</evidence>
<reference evidence="12" key="1">
    <citation type="journal article" date="2019" name="bioRxiv">
        <title>The Genome of the Zebra Mussel, Dreissena polymorpha: A Resource for Invasive Species Research.</title>
        <authorList>
            <person name="McCartney M.A."/>
            <person name="Auch B."/>
            <person name="Kono T."/>
            <person name="Mallez S."/>
            <person name="Zhang Y."/>
            <person name="Obille A."/>
            <person name="Becker A."/>
            <person name="Abrahante J.E."/>
            <person name="Garbe J."/>
            <person name="Badalamenti J.P."/>
            <person name="Herman A."/>
            <person name="Mangelson H."/>
            <person name="Liachko I."/>
            <person name="Sullivan S."/>
            <person name="Sone E.D."/>
            <person name="Koren S."/>
            <person name="Silverstein K.A.T."/>
            <person name="Beckman K.B."/>
            <person name="Gohl D.M."/>
        </authorList>
    </citation>
    <scope>NUCLEOTIDE SEQUENCE</scope>
    <source>
        <strain evidence="12">Duluth1</strain>
        <tissue evidence="12">Whole animal</tissue>
    </source>
</reference>
<feature type="domain" description="G-protein coupled receptors family 1 profile" evidence="11">
    <location>
        <begin position="136"/>
        <end position="205"/>
    </location>
</feature>
<dbReference type="PANTHER" id="PTHR24248">
    <property type="entry name" value="ADRENERGIC RECEPTOR-RELATED G-PROTEIN COUPLED RECEPTOR"/>
    <property type="match status" value="1"/>
</dbReference>
<keyword evidence="7" id="KW-0675">Receptor</keyword>
<feature type="transmembrane region" description="Helical" evidence="10">
    <location>
        <begin position="186"/>
        <end position="208"/>
    </location>
</feature>
<evidence type="ECO:0000256" key="7">
    <source>
        <dbReference type="ARBA" id="ARBA00023170"/>
    </source>
</evidence>
<evidence type="ECO:0000256" key="9">
    <source>
        <dbReference type="SAM" id="MobiDB-lite"/>
    </source>
</evidence>
<keyword evidence="3 10" id="KW-0812">Transmembrane</keyword>
<dbReference type="PRINTS" id="PR00237">
    <property type="entry name" value="GPCRRHODOPSN"/>
</dbReference>
<dbReference type="GO" id="GO:0005886">
    <property type="term" value="C:plasma membrane"/>
    <property type="evidence" value="ECO:0007669"/>
    <property type="project" value="UniProtKB-SubCell"/>
</dbReference>
<dbReference type="InterPro" id="IPR000276">
    <property type="entry name" value="GPCR_Rhodpsn"/>
</dbReference>
<feature type="transmembrane region" description="Helical" evidence="10">
    <location>
        <begin position="150"/>
        <end position="180"/>
    </location>
</feature>
<dbReference type="PANTHER" id="PTHR24248:SF144">
    <property type="entry name" value="G-PROTEIN COUPLED RECEPTORS FAMILY 1 PROFILE DOMAIN-CONTAINING PROTEIN"/>
    <property type="match status" value="1"/>
</dbReference>
<dbReference type="PROSITE" id="PS50262">
    <property type="entry name" value="G_PROTEIN_RECEP_F1_2"/>
    <property type="match status" value="1"/>
</dbReference>
<evidence type="ECO:0000256" key="3">
    <source>
        <dbReference type="ARBA" id="ARBA00022692"/>
    </source>
</evidence>
<dbReference type="EMBL" id="JAIWYP010000030">
    <property type="protein sequence ID" value="KAH3691779.1"/>
    <property type="molecule type" value="Genomic_DNA"/>
</dbReference>
<comment type="caution">
    <text evidence="12">The sequence shown here is derived from an EMBL/GenBank/DDBJ whole genome shotgun (WGS) entry which is preliminary data.</text>
</comment>
<evidence type="ECO:0000256" key="5">
    <source>
        <dbReference type="ARBA" id="ARBA00023040"/>
    </source>
</evidence>
<dbReference type="Proteomes" id="UP000828390">
    <property type="component" value="Unassembled WGS sequence"/>
</dbReference>